<feature type="transmembrane region" description="Helical" evidence="1">
    <location>
        <begin position="23"/>
        <end position="41"/>
    </location>
</feature>
<keyword evidence="1" id="KW-0472">Membrane</keyword>
<sequence>MGLQCDKAPGKFVTIQISLDGPVSMVIIVIIITIVVLGSAFNQMLVIQEDSFCLISDLKNVLGHLIIVKPAGCFEEETFMYKHSTICDIKLCSINASIIHPNQSNSSA</sequence>
<evidence type="ECO:0000313" key="2">
    <source>
        <dbReference type="EMBL" id="CRK94568.1"/>
    </source>
</evidence>
<keyword evidence="1" id="KW-1133">Transmembrane helix</keyword>
<organism evidence="2 3">
    <name type="scientific">Clunio marinus</name>
    <dbReference type="NCBI Taxonomy" id="568069"/>
    <lineage>
        <taxon>Eukaryota</taxon>
        <taxon>Metazoa</taxon>
        <taxon>Ecdysozoa</taxon>
        <taxon>Arthropoda</taxon>
        <taxon>Hexapoda</taxon>
        <taxon>Insecta</taxon>
        <taxon>Pterygota</taxon>
        <taxon>Neoptera</taxon>
        <taxon>Endopterygota</taxon>
        <taxon>Diptera</taxon>
        <taxon>Nematocera</taxon>
        <taxon>Chironomoidea</taxon>
        <taxon>Chironomidae</taxon>
        <taxon>Clunio</taxon>
    </lineage>
</organism>
<accession>A0A1J1I2N4</accession>
<keyword evidence="1" id="KW-0812">Transmembrane</keyword>
<evidence type="ECO:0000256" key="1">
    <source>
        <dbReference type="SAM" id="Phobius"/>
    </source>
</evidence>
<evidence type="ECO:0000313" key="3">
    <source>
        <dbReference type="Proteomes" id="UP000183832"/>
    </source>
</evidence>
<keyword evidence="3" id="KW-1185">Reference proteome</keyword>
<name>A0A1J1I2N4_9DIPT</name>
<dbReference type="EMBL" id="CVRI01000039">
    <property type="protein sequence ID" value="CRK94568.1"/>
    <property type="molecule type" value="Genomic_DNA"/>
</dbReference>
<dbReference type="AlphaFoldDB" id="A0A1J1I2N4"/>
<proteinExistence type="predicted"/>
<reference evidence="2 3" key="1">
    <citation type="submission" date="2015-04" db="EMBL/GenBank/DDBJ databases">
        <authorList>
            <person name="Syromyatnikov M.Y."/>
            <person name="Popov V.N."/>
        </authorList>
    </citation>
    <scope>NUCLEOTIDE SEQUENCE [LARGE SCALE GENOMIC DNA]</scope>
</reference>
<gene>
    <name evidence="2" type="ORF">CLUMA_CG008069</name>
</gene>
<protein>
    <submittedName>
        <fullName evidence="2">CLUMA_CG008069, isoform A</fullName>
    </submittedName>
</protein>
<dbReference type="Proteomes" id="UP000183832">
    <property type="component" value="Unassembled WGS sequence"/>
</dbReference>